<evidence type="ECO:0000313" key="7">
    <source>
        <dbReference type="Proteomes" id="UP001642464"/>
    </source>
</evidence>
<dbReference type="EMBL" id="CAXAMM010003785">
    <property type="protein sequence ID" value="CAK9001268.1"/>
    <property type="molecule type" value="Genomic_DNA"/>
</dbReference>
<dbReference type="PROSITE" id="PS01174">
    <property type="entry name" value="LIPASE_GDXG_SER"/>
    <property type="match status" value="1"/>
</dbReference>
<evidence type="ECO:0000259" key="5">
    <source>
        <dbReference type="Pfam" id="PF07859"/>
    </source>
</evidence>
<protein>
    <submittedName>
        <fullName evidence="6">Carboxylesterase NlhH (NLH-H)</fullName>
    </submittedName>
</protein>
<dbReference type="InterPro" id="IPR029058">
    <property type="entry name" value="AB_hydrolase_fold"/>
</dbReference>
<dbReference type="Pfam" id="PF07859">
    <property type="entry name" value="Abhydrolase_3"/>
    <property type="match status" value="1"/>
</dbReference>
<feature type="region of interest" description="Disordered" evidence="4">
    <location>
        <begin position="38"/>
        <end position="60"/>
    </location>
</feature>
<dbReference type="InterPro" id="IPR013094">
    <property type="entry name" value="AB_hydrolase_3"/>
</dbReference>
<sequence length="306" mass="33547">MPLDPDVVRFLDELSQAGPGLASPLSVATARSSIQPDVSPEALAVSTEDRTASRGDAPTVPVRVYRPTNVDGAVPTVVYYHGGGWVVGSIETHDRLCREMCAASGAVVVSVDYRLAPEHPFPAAFEDAFTATSWAAEEIATLGGNPERLLVAGDSAGGNLAAAVCLQARDQRGPRIALQLLIYPIVDHDFDRPSYVDRADGYFLTRRTMEWFWDHYVPHRDDRDNPLASPIKAESLEGLPPALVVTAEYDPLRDEGFEYAERLRAAGVSVDYTDYDGMIHGFLRRFDQFERSRVLLEELAQAIKSA</sequence>
<keyword evidence="2" id="KW-0378">Hydrolase</keyword>
<accession>A0ABP0IIU3</accession>
<gene>
    <name evidence="6" type="ORF">SCF082_LOCUS6856</name>
</gene>
<comment type="caution">
    <text evidence="6">The sequence shown here is derived from an EMBL/GenBank/DDBJ whole genome shotgun (WGS) entry which is preliminary data.</text>
</comment>
<reference evidence="6 7" key="1">
    <citation type="submission" date="2024-02" db="EMBL/GenBank/DDBJ databases">
        <authorList>
            <person name="Chen Y."/>
            <person name="Shah S."/>
            <person name="Dougan E. K."/>
            <person name="Thang M."/>
            <person name="Chan C."/>
        </authorList>
    </citation>
    <scope>NUCLEOTIDE SEQUENCE [LARGE SCALE GENOMIC DNA]</scope>
</reference>
<evidence type="ECO:0000256" key="1">
    <source>
        <dbReference type="ARBA" id="ARBA00010515"/>
    </source>
</evidence>
<evidence type="ECO:0000256" key="2">
    <source>
        <dbReference type="ARBA" id="ARBA00022801"/>
    </source>
</evidence>
<dbReference type="InterPro" id="IPR033140">
    <property type="entry name" value="Lipase_GDXG_put_SER_AS"/>
</dbReference>
<dbReference type="PANTHER" id="PTHR48081">
    <property type="entry name" value="AB HYDROLASE SUPERFAMILY PROTEIN C4A8.06C"/>
    <property type="match status" value="1"/>
</dbReference>
<evidence type="ECO:0000313" key="6">
    <source>
        <dbReference type="EMBL" id="CAK9001268.1"/>
    </source>
</evidence>
<organism evidence="6 7">
    <name type="scientific">Durusdinium trenchii</name>
    <dbReference type="NCBI Taxonomy" id="1381693"/>
    <lineage>
        <taxon>Eukaryota</taxon>
        <taxon>Sar</taxon>
        <taxon>Alveolata</taxon>
        <taxon>Dinophyceae</taxon>
        <taxon>Suessiales</taxon>
        <taxon>Symbiodiniaceae</taxon>
        <taxon>Durusdinium</taxon>
    </lineage>
</organism>
<evidence type="ECO:0000256" key="4">
    <source>
        <dbReference type="SAM" id="MobiDB-lite"/>
    </source>
</evidence>
<dbReference type="PANTHER" id="PTHR48081:SF8">
    <property type="entry name" value="ALPHA_BETA HYDROLASE FOLD-3 DOMAIN-CONTAINING PROTEIN-RELATED"/>
    <property type="match status" value="1"/>
</dbReference>
<name>A0ABP0IIU3_9DINO</name>
<proteinExistence type="inferred from homology"/>
<feature type="active site" evidence="3">
    <location>
        <position position="155"/>
    </location>
</feature>
<evidence type="ECO:0000256" key="3">
    <source>
        <dbReference type="PROSITE-ProRule" id="PRU10038"/>
    </source>
</evidence>
<keyword evidence="7" id="KW-1185">Reference proteome</keyword>
<dbReference type="Proteomes" id="UP001642464">
    <property type="component" value="Unassembled WGS sequence"/>
</dbReference>
<feature type="domain" description="Alpha/beta hydrolase fold-3" evidence="5">
    <location>
        <begin position="77"/>
        <end position="283"/>
    </location>
</feature>
<dbReference type="InterPro" id="IPR050300">
    <property type="entry name" value="GDXG_lipolytic_enzyme"/>
</dbReference>
<dbReference type="SUPFAM" id="SSF53474">
    <property type="entry name" value="alpha/beta-Hydrolases"/>
    <property type="match status" value="1"/>
</dbReference>
<dbReference type="Gene3D" id="3.40.50.1820">
    <property type="entry name" value="alpha/beta hydrolase"/>
    <property type="match status" value="1"/>
</dbReference>
<comment type="similarity">
    <text evidence="1">Belongs to the 'GDXG' lipolytic enzyme family.</text>
</comment>